<dbReference type="InterPro" id="IPR012296">
    <property type="entry name" value="Nuclease_put_TT1808"/>
</dbReference>
<dbReference type="EMBL" id="FUKI01000002">
    <property type="protein sequence ID" value="SJM89156.1"/>
    <property type="molecule type" value="Genomic_DNA"/>
</dbReference>
<protein>
    <recommendedName>
        <fullName evidence="1">Putative restriction endonuclease domain-containing protein</fullName>
    </recommendedName>
</protein>
<dbReference type="InterPro" id="IPR008538">
    <property type="entry name" value="Uma2"/>
</dbReference>
<dbReference type="RefSeq" id="WP_087142005.1">
    <property type="nucleotide sequence ID" value="NZ_FUKI01000002.1"/>
</dbReference>
<proteinExistence type="predicted"/>
<name>A0A1R4GYT3_9GAMM</name>
<dbReference type="CDD" id="cd06260">
    <property type="entry name" value="DUF820-like"/>
    <property type="match status" value="1"/>
</dbReference>
<evidence type="ECO:0000313" key="3">
    <source>
        <dbReference type="Proteomes" id="UP000195667"/>
    </source>
</evidence>
<feature type="domain" description="Putative restriction endonuclease" evidence="1">
    <location>
        <begin position="25"/>
        <end position="182"/>
    </location>
</feature>
<dbReference type="SUPFAM" id="SSF52980">
    <property type="entry name" value="Restriction endonuclease-like"/>
    <property type="match status" value="1"/>
</dbReference>
<reference evidence="3" key="1">
    <citation type="submission" date="2017-02" db="EMBL/GenBank/DDBJ databases">
        <authorList>
            <person name="Daims H."/>
        </authorList>
    </citation>
    <scope>NUCLEOTIDE SEQUENCE [LARGE SCALE GENOMIC DNA]</scope>
</reference>
<dbReference type="Proteomes" id="UP000195667">
    <property type="component" value="Unassembled WGS sequence"/>
</dbReference>
<sequence length="186" mass="21201">MATVNPTKHLTNLDEWQRMGEANIFPPNSHIELIDGEILEMAPIGFNHAGHLKRINKLFTRLVPENLITCVQDPLQLGDLSEPEPDFMILKPNEDDYSSRHPIANDVLLLIEVADSSFKFDQTHKLRLYALHNVPEYWLLNLNNSCLEVYRKPHGEVYAEKTTLYSGDSITLSQLPDISIQIADIL</sequence>
<dbReference type="Pfam" id="PF05685">
    <property type="entry name" value="Uma2"/>
    <property type="match status" value="1"/>
</dbReference>
<dbReference type="Gene3D" id="3.90.1570.10">
    <property type="entry name" value="tt1808, chain A"/>
    <property type="match status" value="1"/>
</dbReference>
<dbReference type="InterPro" id="IPR011335">
    <property type="entry name" value="Restrct_endonuc-II-like"/>
</dbReference>
<dbReference type="PANTHER" id="PTHR35400:SF1">
    <property type="entry name" value="SLR1083 PROTEIN"/>
    <property type="match status" value="1"/>
</dbReference>
<dbReference type="PANTHER" id="PTHR35400">
    <property type="entry name" value="SLR1083 PROTEIN"/>
    <property type="match status" value="1"/>
</dbReference>
<gene>
    <name evidence="2" type="ORF">CRENPOLYSF1_100041</name>
</gene>
<accession>A0A1R4GYT3</accession>
<organism evidence="2 3">
    <name type="scientific">Crenothrix polyspora</name>
    <dbReference type="NCBI Taxonomy" id="360316"/>
    <lineage>
        <taxon>Bacteria</taxon>
        <taxon>Pseudomonadati</taxon>
        <taxon>Pseudomonadota</taxon>
        <taxon>Gammaproteobacteria</taxon>
        <taxon>Methylococcales</taxon>
        <taxon>Crenotrichaceae</taxon>
        <taxon>Crenothrix</taxon>
    </lineage>
</organism>
<dbReference type="AlphaFoldDB" id="A0A1R4GYT3"/>
<dbReference type="OrthoDB" id="196625at2"/>
<keyword evidence="3" id="KW-1185">Reference proteome</keyword>
<evidence type="ECO:0000259" key="1">
    <source>
        <dbReference type="Pfam" id="PF05685"/>
    </source>
</evidence>
<evidence type="ECO:0000313" key="2">
    <source>
        <dbReference type="EMBL" id="SJM89156.1"/>
    </source>
</evidence>